<evidence type="ECO:0000256" key="1">
    <source>
        <dbReference type="ARBA" id="ARBA00004117"/>
    </source>
</evidence>
<dbReference type="RefSeq" id="WP_160619556.1">
    <property type="nucleotide sequence ID" value="NZ_CP047653.1"/>
</dbReference>
<sequence>MAITGTSFLSAQGFDAASAYNNAQNLKETVSPKELSSDGDLKTNQSNVNAVTSFSQVLNNAIHGAIDTGKVAETQTAEALSGRGNISDVVASVEEAKLTLQTVTTLRDKFVNAYQEVMRMAV</sequence>
<keyword evidence="7" id="KW-1185">Reference proteome</keyword>
<dbReference type="Proteomes" id="UP000463975">
    <property type="component" value="Plasmid unnamed1"/>
</dbReference>
<accession>A0A6P1NG00</accession>
<dbReference type="EMBL" id="CP047653">
    <property type="protein sequence ID" value="QHI96499.1"/>
    <property type="molecule type" value="Genomic_DNA"/>
</dbReference>
<evidence type="ECO:0000313" key="7">
    <source>
        <dbReference type="Proteomes" id="UP000463975"/>
    </source>
</evidence>
<evidence type="ECO:0000313" key="6">
    <source>
        <dbReference type="EMBL" id="QHI96499.1"/>
    </source>
</evidence>
<evidence type="ECO:0000256" key="4">
    <source>
        <dbReference type="HAMAP-Rule" id="MF_00724"/>
    </source>
</evidence>
<dbReference type="InterPro" id="IPR001624">
    <property type="entry name" value="FliE"/>
</dbReference>
<organism evidence="6 7">
    <name type="scientific">Aristophania vespae</name>
    <dbReference type="NCBI Taxonomy" id="2697033"/>
    <lineage>
        <taxon>Bacteria</taxon>
        <taxon>Pseudomonadati</taxon>
        <taxon>Pseudomonadota</taxon>
        <taxon>Alphaproteobacteria</taxon>
        <taxon>Acetobacterales</taxon>
        <taxon>Acetobacteraceae</taxon>
        <taxon>Aristophania</taxon>
    </lineage>
</organism>
<keyword evidence="3 4" id="KW-0975">Bacterial flagellum</keyword>
<proteinExistence type="inferred from homology"/>
<evidence type="ECO:0000256" key="3">
    <source>
        <dbReference type="ARBA" id="ARBA00023143"/>
    </source>
</evidence>
<keyword evidence="6" id="KW-0282">Flagellum</keyword>
<dbReference type="GO" id="GO:0009425">
    <property type="term" value="C:bacterial-type flagellum basal body"/>
    <property type="evidence" value="ECO:0007669"/>
    <property type="project" value="UniProtKB-SubCell"/>
</dbReference>
<dbReference type="HAMAP" id="MF_00724">
    <property type="entry name" value="FliE"/>
    <property type="match status" value="1"/>
</dbReference>
<dbReference type="AlphaFoldDB" id="A0A6P1NG00"/>
<dbReference type="GO" id="GO:0071973">
    <property type="term" value="P:bacterial-type flagellum-dependent cell motility"/>
    <property type="evidence" value="ECO:0007669"/>
    <property type="project" value="InterPro"/>
</dbReference>
<reference evidence="6 7" key="1">
    <citation type="submission" date="2020-01" db="EMBL/GenBank/DDBJ databases">
        <title>Genome sequencing of strain KACC 21507.</title>
        <authorList>
            <person name="Heo J."/>
            <person name="Kim S.-J."/>
            <person name="Kim J.-S."/>
            <person name="Hong S.-B."/>
            <person name="Kwon S.-W."/>
        </authorList>
    </citation>
    <scope>NUCLEOTIDE SEQUENCE [LARGE SCALE GENOMIC DNA]</scope>
    <source>
        <strain evidence="6 7">KACC 21507</strain>
        <plasmid evidence="6 7">unnamed1</plasmid>
    </source>
</reference>
<name>A0A6P1NG00_9PROT</name>
<dbReference type="PANTHER" id="PTHR34653">
    <property type="match status" value="1"/>
</dbReference>
<dbReference type="GO" id="GO:0005198">
    <property type="term" value="F:structural molecule activity"/>
    <property type="evidence" value="ECO:0007669"/>
    <property type="project" value="UniProtKB-UniRule"/>
</dbReference>
<dbReference type="NCBIfam" id="TIGR00205">
    <property type="entry name" value="fliE"/>
    <property type="match status" value="1"/>
</dbReference>
<dbReference type="Pfam" id="PF02049">
    <property type="entry name" value="FliE"/>
    <property type="match status" value="1"/>
</dbReference>
<keyword evidence="6" id="KW-0614">Plasmid</keyword>
<comment type="similarity">
    <text evidence="2 4">Belongs to the FliE family.</text>
</comment>
<evidence type="ECO:0000256" key="5">
    <source>
        <dbReference type="NCBIfam" id="TIGR00205"/>
    </source>
</evidence>
<geneLocation type="plasmid" evidence="6 7">
    <name>unnamed1</name>
</geneLocation>
<keyword evidence="6" id="KW-0966">Cell projection</keyword>
<dbReference type="KEGG" id="bomb:GT348_09075"/>
<evidence type="ECO:0000256" key="2">
    <source>
        <dbReference type="ARBA" id="ARBA00009272"/>
    </source>
</evidence>
<protein>
    <recommendedName>
        <fullName evidence="4 5">Flagellar hook-basal body complex protein FliE</fullName>
    </recommendedName>
</protein>
<comment type="subcellular location">
    <subcellularLocation>
        <location evidence="1 4">Bacterial flagellum basal body</location>
    </subcellularLocation>
</comment>
<dbReference type="GO" id="GO:0003774">
    <property type="term" value="F:cytoskeletal motor activity"/>
    <property type="evidence" value="ECO:0007669"/>
    <property type="project" value="InterPro"/>
</dbReference>
<dbReference type="PRINTS" id="PR01006">
    <property type="entry name" value="FLGHOOKFLIE"/>
</dbReference>
<dbReference type="PANTHER" id="PTHR34653:SF1">
    <property type="entry name" value="FLAGELLAR HOOK-BASAL BODY COMPLEX PROTEIN FLIE"/>
    <property type="match status" value="1"/>
</dbReference>
<keyword evidence="6" id="KW-0969">Cilium</keyword>
<gene>
    <name evidence="4 6" type="primary">fliE</name>
    <name evidence="6" type="ORF">GT348_09075</name>
</gene>